<sequence>MSISIDIVPLSDSVDMYGEGKTLSAYSLAGNVVISMSTPYLFFNRPSKVLLQSLQLIFEGQSEVWAPGVSYAATRLCSITRELVPSGEPVLLSNEGTEISICQWNVVFNLTIPGWLPPSTHFGVCGTGVSYHLYATAKFVDISDTRKRNSWSFSGIYNSLCSRMRVTDAHKVVRVRRFVRPPTTYDPEETLSCMMFYISPTSPDNETGPNRIPVDVLSKVQVLVSVPEAVNVKDNTLTFTLRLRTKDLAQEHCKRLGLGGFQVDVIQKDRCRSRPTAEYLSRYPLPGPELQPPTVPLRTSAQMVCFYDTLYSARKSEDSTWSRTFSLLPSSETGEYKLTDDTYIFAQDADQTEPAMWYTLQSHIPIQQISDDNNDVEWAGPAVLRPSWNGPLLTVKHEVIIRIPFTYDIPGTDQKAHDSFSFALPLTFVNVAPKLPAPEPSVLVAKPLAPPLGPSTPLESVPLPAYSQLYHSNGDRRIDSTPLPAYTPSSLKVPTVTVRRNSEAFRCILYHPAEKLNGLGVAANSS</sequence>
<reference evidence="1 2" key="1">
    <citation type="journal article" date="2020" name="ISME J.">
        <title>Uncovering the hidden diversity of litter-decomposition mechanisms in mushroom-forming fungi.</title>
        <authorList>
            <person name="Floudas D."/>
            <person name="Bentzer J."/>
            <person name="Ahren D."/>
            <person name="Johansson T."/>
            <person name="Persson P."/>
            <person name="Tunlid A."/>
        </authorList>
    </citation>
    <scope>NUCLEOTIDE SEQUENCE [LARGE SCALE GENOMIC DNA]</scope>
    <source>
        <strain evidence="1 2">CBS 291.85</strain>
    </source>
</reference>
<gene>
    <name evidence="1" type="ORF">D9758_000757</name>
</gene>
<evidence type="ECO:0000313" key="1">
    <source>
        <dbReference type="EMBL" id="KAF5373734.1"/>
    </source>
</evidence>
<dbReference type="EMBL" id="JAACJM010000003">
    <property type="protein sequence ID" value="KAF5373734.1"/>
    <property type="molecule type" value="Genomic_DNA"/>
</dbReference>
<dbReference type="AlphaFoldDB" id="A0A8H5LY75"/>
<proteinExistence type="predicted"/>
<evidence type="ECO:0000313" key="2">
    <source>
        <dbReference type="Proteomes" id="UP000559256"/>
    </source>
</evidence>
<name>A0A8H5LY75_9AGAR</name>
<organism evidence="1 2">
    <name type="scientific">Tetrapyrgos nigripes</name>
    <dbReference type="NCBI Taxonomy" id="182062"/>
    <lineage>
        <taxon>Eukaryota</taxon>
        <taxon>Fungi</taxon>
        <taxon>Dikarya</taxon>
        <taxon>Basidiomycota</taxon>
        <taxon>Agaricomycotina</taxon>
        <taxon>Agaricomycetes</taxon>
        <taxon>Agaricomycetidae</taxon>
        <taxon>Agaricales</taxon>
        <taxon>Marasmiineae</taxon>
        <taxon>Marasmiaceae</taxon>
        <taxon>Tetrapyrgos</taxon>
    </lineage>
</organism>
<comment type="caution">
    <text evidence="1">The sequence shown here is derived from an EMBL/GenBank/DDBJ whole genome shotgun (WGS) entry which is preliminary data.</text>
</comment>
<dbReference type="Proteomes" id="UP000559256">
    <property type="component" value="Unassembled WGS sequence"/>
</dbReference>
<keyword evidence="2" id="KW-1185">Reference proteome</keyword>
<protein>
    <submittedName>
        <fullName evidence="1">Uncharacterized protein</fullName>
    </submittedName>
</protein>
<accession>A0A8H5LY75</accession>
<dbReference type="OrthoDB" id="1638493at2759"/>